<accession>A0ACA9NVV0</accession>
<sequence>MNATNALWIKISPPAEIAGPTSRNFGLTQHGLKDKRRTYRFYLKLYDYDQKPVLLLGRHKLDATTGQLLPPNQHIFRSYNYQTKQTTYFYRTNEQLVGHAASPVLIKKNYRLGTRTLNPLNLLKLASKHAEFLHTPLEQDQVPKEVGQCNQLIYTHFQTKPVLHFSFLPENAPLVRSFIAKLDDYATEYNMTESQEFYSYPITHDTKHEVAKNLDGTCPCDPIRSRNQYLDN</sequence>
<dbReference type="Proteomes" id="UP000789366">
    <property type="component" value="Unassembled WGS sequence"/>
</dbReference>
<gene>
    <name evidence="1" type="ORF">SPELUC_LOCUS9851</name>
</gene>
<reference evidence="1" key="1">
    <citation type="submission" date="2021-06" db="EMBL/GenBank/DDBJ databases">
        <authorList>
            <person name="Kallberg Y."/>
            <person name="Tangrot J."/>
            <person name="Rosling A."/>
        </authorList>
    </citation>
    <scope>NUCLEOTIDE SEQUENCE</scope>
    <source>
        <strain evidence="1">28 12/20/2015</strain>
    </source>
</reference>
<evidence type="ECO:0000313" key="1">
    <source>
        <dbReference type="EMBL" id="CAG8674798.1"/>
    </source>
</evidence>
<dbReference type="EMBL" id="CAJVPW010017109">
    <property type="protein sequence ID" value="CAG8674798.1"/>
    <property type="molecule type" value="Genomic_DNA"/>
</dbReference>
<organism evidence="1 2">
    <name type="scientific">Cetraspora pellucida</name>
    <dbReference type="NCBI Taxonomy" id="1433469"/>
    <lineage>
        <taxon>Eukaryota</taxon>
        <taxon>Fungi</taxon>
        <taxon>Fungi incertae sedis</taxon>
        <taxon>Mucoromycota</taxon>
        <taxon>Glomeromycotina</taxon>
        <taxon>Glomeromycetes</taxon>
        <taxon>Diversisporales</taxon>
        <taxon>Gigasporaceae</taxon>
        <taxon>Cetraspora</taxon>
    </lineage>
</organism>
<proteinExistence type="predicted"/>
<keyword evidence="2" id="KW-1185">Reference proteome</keyword>
<name>A0ACA9NVV0_9GLOM</name>
<evidence type="ECO:0000313" key="2">
    <source>
        <dbReference type="Proteomes" id="UP000789366"/>
    </source>
</evidence>
<protein>
    <submittedName>
        <fullName evidence="1">6526_t:CDS:1</fullName>
    </submittedName>
</protein>
<comment type="caution">
    <text evidence="1">The sequence shown here is derived from an EMBL/GenBank/DDBJ whole genome shotgun (WGS) entry which is preliminary data.</text>
</comment>